<evidence type="ECO:0000256" key="6">
    <source>
        <dbReference type="SAM" id="Phobius"/>
    </source>
</evidence>
<dbReference type="InterPro" id="IPR017452">
    <property type="entry name" value="GPCR_Rhodpsn_7TM"/>
</dbReference>
<evidence type="ECO:0000256" key="2">
    <source>
        <dbReference type="ARBA" id="ARBA00010663"/>
    </source>
</evidence>
<feature type="domain" description="G-protein coupled receptors family 1 profile" evidence="7">
    <location>
        <begin position="81"/>
        <end position="376"/>
    </location>
</feature>
<feature type="transmembrane region" description="Helical" evidence="6">
    <location>
        <begin position="357"/>
        <end position="379"/>
    </location>
</feature>
<proteinExistence type="inferred from homology"/>
<reference evidence="8 9" key="1">
    <citation type="journal article" date="2014" name="Curr. Biol.">
        <title>The genome of the clonal raider ant Cerapachys biroi.</title>
        <authorList>
            <person name="Oxley P.R."/>
            <person name="Ji L."/>
            <person name="Fetter-Pruneda I."/>
            <person name="McKenzie S.K."/>
            <person name="Li C."/>
            <person name="Hu H."/>
            <person name="Zhang G."/>
            <person name="Kronauer D.J."/>
        </authorList>
    </citation>
    <scope>NUCLEOTIDE SEQUENCE [LARGE SCALE GENOMIC DNA]</scope>
</reference>
<dbReference type="CDD" id="cd14978">
    <property type="entry name" value="7tmA_FMRFamide_R-like"/>
    <property type="match status" value="1"/>
</dbReference>
<evidence type="ECO:0000256" key="4">
    <source>
        <dbReference type="ARBA" id="ARBA00022989"/>
    </source>
</evidence>
<keyword evidence="9" id="KW-1185">Reference proteome</keyword>
<keyword evidence="5 6" id="KW-0472">Membrane</keyword>
<protein>
    <recommendedName>
        <fullName evidence="7">G-protein coupled receptors family 1 profile domain-containing protein</fullName>
    </recommendedName>
</protein>
<feature type="transmembrane region" description="Helical" evidence="6">
    <location>
        <begin position="125"/>
        <end position="147"/>
    </location>
</feature>
<dbReference type="PROSITE" id="PS50262">
    <property type="entry name" value="G_PROTEIN_RECEP_F1_2"/>
    <property type="match status" value="1"/>
</dbReference>
<dbReference type="OrthoDB" id="10011262at2759"/>
<feature type="transmembrane region" description="Helical" evidence="6">
    <location>
        <begin position="64"/>
        <end position="88"/>
    </location>
</feature>
<evidence type="ECO:0000256" key="5">
    <source>
        <dbReference type="ARBA" id="ARBA00023136"/>
    </source>
</evidence>
<gene>
    <name evidence="8" type="ORF">X777_04684</name>
</gene>
<dbReference type="InterPro" id="IPR000276">
    <property type="entry name" value="GPCR_Rhodpsn"/>
</dbReference>
<dbReference type="InterPro" id="IPR052954">
    <property type="entry name" value="GPCR-Ligand_Int"/>
</dbReference>
<name>A0A026X1A3_OOCBI</name>
<dbReference type="GO" id="GO:0016020">
    <property type="term" value="C:membrane"/>
    <property type="evidence" value="ECO:0007669"/>
    <property type="project" value="UniProtKB-SubCell"/>
</dbReference>
<comment type="similarity">
    <text evidence="2">Belongs to the G-protein coupled receptor 1 family.</text>
</comment>
<dbReference type="AlphaFoldDB" id="A0A026X1A3"/>
<evidence type="ECO:0000313" key="9">
    <source>
        <dbReference type="Proteomes" id="UP000053097"/>
    </source>
</evidence>
<accession>A0A026X1A3</accession>
<dbReference type="SUPFAM" id="SSF81321">
    <property type="entry name" value="Family A G protein-coupled receptor-like"/>
    <property type="match status" value="1"/>
</dbReference>
<keyword evidence="4 6" id="KW-1133">Transmembrane helix</keyword>
<dbReference type="Pfam" id="PF00001">
    <property type="entry name" value="7tm_1"/>
    <property type="match status" value="1"/>
</dbReference>
<feature type="transmembrane region" description="Helical" evidence="6">
    <location>
        <begin position="167"/>
        <end position="194"/>
    </location>
</feature>
<feature type="transmembrane region" description="Helical" evidence="6">
    <location>
        <begin position="258"/>
        <end position="287"/>
    </location>
</feature>
<evidence type="ECO:0000259" key="7">
    <source>
        <dbReference type="PROSITE" id="PS50262"/>
    </source>
</evidence>
<dbReference type="Proteomes" id="UP000053097">
    <property type="component" value="Unassembled WGS sequence"/>
</dbReference>
<dbReference type="PANTHER" id="PTHR46641">
    <property type="entry name" value="FMRFAMIDE RECEPTOR-RELATED"/>
    <property type="match status" value="1"/>
</dbReference>
<feature type="transmembrane region" description="Helical" evidence="6">
    <location>
        <begin position="308"/>
        <end position="325"/>
    </location>
</feature>
<feature type="transmembrane region" description="Helical" evidence="6">
    <location>
        <begin position="215"/>
        <end position="236"/>
    </location>
</feature>
<evidence type="ECO:0000313" key="8">
    <source>
        <dbReference type="EMBL" id="EZA61873.1"/>
    </source>
</evidence>
<dbReference type="PANTHER" id="PTHR46641:SF25">
    <property type="entry name" value="CNMAMIDE RECEPTOR-RELATED"/>
    <property type="match status" value="1"/>
</dbReference>
<dbReference type="GO" id="GO:0004930">
    <property type="term" value="F:G protein-coupled receptor activity"/>
    <property type="evidence" value="ECO:0007669"/>
    <property type="project" value="InterPro"/>
</dbReference>
<dbReference type="OMA" id="QCGCESW"/>
<organism evidence="8 9">
    <name type="scientific">Ooceraea biroi</name>
    <name type="common">Clonal raider ant</name>
    <name type="synonym">Cerapachys biroi</name>
    <dbReference type="NCBI Taxonomy" id="2015173"/>
    <lineage>
        <taxon>Eukaryota</taxon>
        <taxon>Metazoa</taxon>
        <taxon>Ecdysozoa</taxon>
        <taxon>Arthropoda</taxon>
        <taxon>Hexapoda</taxon>
        <taxon>Insecta</taxon>
        <taxon>Pterygota</taxon>
        <taxon>Neoptera</taxon>
        <taxon>Endopterygota</taxon>
        <taxon>Hymenoptera</taxon>
        <taxon>Apocrita</taxon>
        <taxon>Aculeata</taxon>
        <taxon>Formicoidea</taxon>
        <taxon>Formicidae</taxon>
        <taxon>Dorylinae</taxon>
        <taxon>Ooceraea</taxon>
    </lineage>
</organism>
<dbReference type="EMBL" id="KK107039">
    <property type="protein sequence ID" value="EZA61873.1"/>
    <property type="molecule type" value="Genomic_DNA"/>
</dbReference>
<comment type="subcellular location">
    <subcellularLocation>
        <location evidence="1">Membrane</location>
    </subcellularLocation>
</comment>
<evidence type="ECO:0000256" key="3">
    <source>
        <dbReference type="ARBA" id="ARBA00022692"/>
    </source>
</evidence>
<dbReference type="Gene3D" id="1.20.1070.10">
    <property type="entry name" value="Rhodopsin 7-helix transmembrane proteins"/>
    <property type="match status" value="1"/>
</dbReference>
<keyword evidence="3 6" id="KW-0812">Transmembrane</keyword>
<sequence length="424" mass="48743">MGRDLSSRVHQYETKENAMKPAFTNITEMYGMIVMCRRSKSLRYPGKHTYNYELWTLEPDIWGLVGYSVIIPIVSALGIIGNALILAVHLRAKTYLKASVFTYLAVMLCANFHKRARSILLFKYSTYYSYLAVLASSDLVTCILLLFSGLARGVFRCHKGWLEFDAFVHFPIGSVTSNITVWATLGVSVDRLILVSSMPRSKPPKFCSQQVARKLMVFATCFAILINIPYCFMYTYNNRGDLVTTKFFHSRWYNLQNWLQFVIFGLIPAGFLLIANVIMCCSVRKLLKQRDVLLRRKRIREGNRLRDQARLTTMLIGIVFLFVVGELPTHLASRRSAVSLLYGNDASKVHEVFMERFRFWATLLNALASSTNFILYCLLSPCFLVHLKRMLVPEHIARRNYGRRPIAYFHQQPNGKAKCEIFVV</sequence>
<evidence type="ECO:0000256" key="1">
    <source>
        <dbReference type="ARBA" id="ARBA00004370"/>
    </source>
</evidence>